<organism evidence="7 8">
    <name type="scientific">Granulicatella adiacens ATCC 49175</name>
    <dbReference type="NCBI Taxonomy" id="638301"/>
    <lineage>
        <taxon>Bacteria</taxon>
        <taxon>Bacillati</taxon>
        <taxon>Bacillota</taxon>
        <taxon>Bacilli</taxon>
        <taxon>Lactobacillales</taxon>
        <taxon>Carnobacteriaceae</taxon>
        <taxon>Granulicatella</taxon>
    </lineage>
</organism>
<evidence type="ECO:0000313" key="8">
    <source>
        <dbReference type="Proteomes" id="UP000005926"/>
    </source>
</evidence>
<dbReference type="AlphaFoldDB" id="C8NIE6"/>
<comment type="caution">
    <text evidence="7">The sequence shown here is derived from an EMBL/GenBank/DDBJ whole genome shotgun (WGS) entry which is preliminary data.</text>
</comment>
<evidence type="ECO:0000256" key="5">
    <source>
        <dbReference type="ARBA" id="ARBA00022932"/>
    </source>
</evidence>
<dbReference type="PANTHER" id="PTHR11076:SF35">
    <property type="entry name" value="DNA REPAIR PROTEIN HOMOLOG YOBH"/>
    <property type="match status" value="1"/>
</dbReference>
<evidence type="ECO:0000259" key="6">
    <source>
        <dbReference type="PROSITE" id="PS50173"/>
    </source>
</evidence>
<dbReference type="InterPro" id="IPR043128">
    <property type="entry name" value="Rev_trsase/Diguanyl_cyclase"/>
</dbReference>
<dbReference type="GO" id="GO:0005829">
    <property type="term" value="C:cytosol"/>
    <property type="evidence" value="ECO:0007669"/>
    <property type="project" value="TreeGrafter"/>
</dbReference>
<dbReference type="PROSITE" id="PS50173">
    <property type="entry name" value="UMUC"/>
    <property type="match status" value="1"/>
</dbReference>
<evidence type="ECO:0000313" key="7">
    <source>
        <dbReference type="EMBL" id="EEW36572.1"/>
    </source>
</evidence>
<dbReference type="SUPFAM" id="SSF56672">
    <property type="entry name" value="DNA/RNA polymerases"/>
    <property type="match status" value="1"/>
</dbReference>
<accession>C8NIE6</accession>
<dbReference type="STRING" id="638301.HMPREF0444_1691"/>
<dbReference type="PANTHER" id="PTHR11076">
    <property type="entry name" value="DNA REPAIR POLYMERASE UMUC / TRANSFERASE FAMILY MEMBER"/>
    <property type="match status" value="1"/>
</dbReference>
<keyword evidence="5" id="KW-0808">Transferase</keyword>
<dbReference type="Gene3D" id="1.10.150.20">
    <property type="entry name" value="5' to 3' exonuclease, C-terminal subdomain"/>
    <property type="match status" value="1"/>
</dbReference>
<dbReference type="InterPro" id="IPR036775">
    <property type="entry name" value="DNA_pol_Y-fam_lit_finger_sf"/>
</dbReference>
<keyword evidence="2" id="KW-0515">Mutator protein</keyword>
<dbReference type="InterPro" id="IPR043502">
    <property type="entry name" value="DNA/RNA_pol_sf"/>
</dbReference>
<dbReference type="GO" id="GO:0006260">
    <property type="term" value="P:DNA replication"/>
    <property type="evidence" value="ECO:0007669"/>
    <property type="project" value="UniProtKB-KW"/>
</dbReference>
<keyword evidence="5" id="KW-0239">DNA-directed DNA polymerase</keyword>
<dbReference type="GO" id="GO:0009432">
    <property type="term" value="P:SOS response"/>
    <property type="evidence" value="ECO:0007669"/>
    <property type="project" value="TreeGrafter"/>
</dbReference>
<protein>
    <submittedName>
        <fullName evidence="7">ImpB/MucB/SamB family protein</fullName>
    </submittedName>
</protein>
<keyword evidence="8" id="KW-1185">Reference proteome</keyword>
<dbReference type="Pfam" id="PF11799">
    <property type="entry name" value="IMS_C"/>
    <property type="match status" value="1"/>
</dbReference>
<dbReference type="EMBL" id="ACKZ01000028">
    <property type="protein sequence ID" value="EEW36572.1"/>
    <property type="molecule type" value="Genomic_DNA"/>
</dbReference>
<dbReference type="Gene3D" id="3.30.1490.100">
    <property type="entry name" value="DNA polymerase, Y-family, little finger domain"/>
    <property type="match status" value="1"/>
</dbReference>
<dbReference type="Gene3D" id="3.30.70.270">
    <property type="match status" value="1"/>
</dbReference>
<keyword evidence="4" id="KW-0235">DNA replication</keyword>
<gene>
    <name evidence="7" type="primary">umuC</name>
    <name evidence="7" type="ORF">HMPREF0444_1691</name>
</gene>
<proteinExistence type="inferred from homology"/>
<dbReference type="GO" id="GO:0042276">
    <property type="term" value="P:error-prone translesion synthesis"/>
    <property type="evidence" value="ECO:0007669"/>
    <property type="project" value="TreeGrafter"/>
</dbReference>
<comment type="similarity">
    <text evidence="1">Belongs to the DNA polymerase type-Y family.</text>
</comment>
<evidence type="ECO:0000256" key="2">
    <source>
        <dbReference type="ARBA" id="ARBA00022457"/>
    </source>
</evidence>
<evidence type="ECO:0000256" key="3">
    <source>
        <dbReference type="ARBA" id="ARBA00022695"/>
    </source>
</evidence>
<evidence type="ECO:0000256" key="1">
    <source>
        <dbReference type="ARBA" id="ARBA00010945"/>
    </source>
</evidence>
<name>C8NIE6_9LACT</name>
<evidence type="ECO:0000256" key="4">
    <source>
        <dbReference type="ARBA" id="ARBA00022705"/>
    </source>
</evidence>
<dbReference type="SUPFAM" id="SSF100879">
    <property type="entry name" value="Lesion bypass DNA polymerase (Y-family), little finger domain"/>
    <property type="match status" value="1"/>
</dbReference>
<feature type="domain" description="UmuC" evidence="6">
    <location>
        <begin position="1"/>
        <end position="118"/>
    </location>
</feature>
<dbReference type="eggNOG" id="COG0389">
    <property type="taxonomic scope" value="Bacteria"/>
</dbReference>
<sequence>MQIQRILQNFATTSEIYPYSIDEGFVDLTTSLNYFFPDPTLSRKEKLDLLSAQIQRAIWKETGLYSTVGMSNANPLLAKLALDNEAKSAKNMRANWSYEDVETKVWGIEKMTDFWGIGSRMEKRLNQLKIYTIKELAHADADLLKKHLGIMGVELWFHANGIDESNVHHPYKVKSHGIGNSQILPKDYRRKGDIELILREMAEQVAVRLRRVRKKTTCVSIHVGYSRTEEKKSIQAQRKIDPTNQTKPLTEVVLDLFRQKYTSGAVRRVGISYQGLVDEAITVFSLFDDYEQVEKEEKLQKAVDTIRDEFGFTSLLKANSLLESSRVKARSQLVGGHSAGGLDGLT</sequence>
<dbReference type="Proteomes" id="UP000005926">
    <property type="component" value="Unassembled WGS sequence"/>
</dbReference>
<dbReference type="InterPro" id="IPR001126">
    <property type="entry name" value="UmuC"/>
</dbReference>
<keyword evidence="3" id="KW-0548">Nucleotidyltransferase</keyword>
<reference evidence="7 8" key="1">
    <citation type="submission" date="2009-08" db="EMBL/GenBank/DDBJ databases">
        <authorList>
            <person name="Muzny D."/>
            <person name="Qin X."/>
            <person name="Deng J."/>
            <person name="Jiang H."/>
            <person name="Liu Y."/>
            <person name="Qu J."/>
            <person name="Song X.-Z."/>
            <person name="Zhang L."/>
            <person name="Thornton R."/>
            <person name="Coyle M."/>
            <person name="Francisco L."/>
            <person name="Jackson L."/>
            <person name="Javaid M."/>
            <person name="Korchina V."/>
            <person name="Kovar C."/>
            <person name="Mata R."/>
            <person name="Mathew T."/>
            <person name="Ngo R."/>
            <person name="Nguyen L."/>
            <person name="Nguyen N."/>
            <person name="Okwuonu G."/>
            <person name="Ongeri F."/>
            <person name="Pham C."/>
            <person name="Simmons D."/>
            <person name="Wilczek-Boney K."/>
            <person name="Hale W."/>
            <person name="Jakkamsetti A."/>
            <person name="Pham P."/>
            <person name="Ruth R."/>
            <person name="San Lucas F."/>
            <person name="Warren J."/>
            <person name="Zhang J."/>
            <person name="Zhao Z."/>
            <person name="Zhou C."/>
            <person name="Zhu D."/>
            <person name="Lee S."/>
            <person name="Bess C."/>
            <person name="Blankenburg K."/>
            <person name="Forbes L."/>
            <person name="Fu Q."/>
            <person name="Gubbala S."/>
            <person name="Hirani K."/>
            <person name="Jayaseelan J.C."/>
            <person name="Lara F."/>
            <person name="Munidasa M."/>
            <person name="Palculict T."/>
            <person name="Patil S."/>
            <person name="Pu L.-L."/>
            <person name="Saada N."/>
            <person name="Tang L."/>
            <person name="Weissenberger G."/>
            <person name="Zhu Y."/>
            <person name="Hemphill L."/>
            <person name="Shang Y."/>
            <person name="Youmans B."/>
            <person name="Ayvaz T."/>
            <person name="Ross M."/>
            <person name="Santibanez J."/>
            <person name="Aqrawi P."/>
            <person name="Gross S."/>
            <person name="Joshi V."/>
            <person name="Fowler G."/>
            <person name="Nazareth L."/>
            <person name="Reid J."/>
            <person name="Worley K."/>
            <person name="Petrosino J."/>
            <person name="Highlander S."/>
            <person name="Gibbs R."/>
        </authorList>
    </citation>
    <scope>NUCLEOTIDE SEQUENCE [LARGE SCALE GENOMIC DNA]</scope>
    <source>
        <strain evidence="7 8">ATCC 49175</strain>
    </source>
</reference>
<dbReference type="GO" id="GO:0006281">
    <property type="term" value="P:DNA repair"/>
    <property type="evidence" value="ECO:0007669"/>
    <property type="project" value="InterPro"/>
</dbReference>
<dbReference type="GO" id="GO:0003684">
    <property type="term" value="F:damaged DNA binding"/>
    <property type="evidence" value="ECO:0007669"/>
    <property type="project" value="InterPro"/>
</dbReference>
<dbReference type="InterPro" id="IPR017961">
    <property type="entry name" value="DNA_pol_Y-fam_little_finger"/>
</dbReference>
<dbReference type="GO" id="GO:0003887">
    <property type="term" value="F:DNA-directed DNA polymerase activity"/>
    <property type="evidence" value="ECO:0007669"/>
    <property type="project" value="UniProtKB-KW"/>
</dbReference>
<dbReference type="Pfam" id="PF00817">
    <property type="entry name" value="IMS"/>
    <property type="match status" value="1"/>
</dbReference>
<dbReference type="HOGENOM" id="CLU_012348_5_0_9"/>
<dbReference type="InterPro" id="IPR050116">
    <property type="entry name" value="DNA_polymerase-Y"/>
</dbReference>